<dbReference type="GO" id="GO:0003723">
    <property type="term" value="F:RNA binding"/>
    <property type="evidence" value="ECO:0007669"/>
    <property type="project" value="TreeGrafter"/>
</dbReference>
<gene>
    <name evidence="6" type="ORF">PMAYCL1PPCAC_06048</name>
</gene>
<accession>A0AAN5C3L5</accession>
<dbReference type="InterPro" id="IPR003593">
    <property type="entry name" value="AAA+_ATPase"/>
</dbReference>
<comment type="similarity">
    <text evidence="1">Belongs to the AAA ATPase family.</text>
</comment>
<dbReference type="Pfam" id="PF00004">
    <property type="entry name" value="AAA"/>
    <property type="match status" value="2"/>
</dbReference>
<dbReference type="SMART" id="SM00382">
    <property type="entry name" value="AAA"/>
    <property type="match status" value="2"/>
</dbReference>
<feature type="compositionally biased region" description="Low complexity" evidence="4">
    <location>
        <begin position="132"/>
        <end position="145"/>
    </location>
</feature>
<name>A0AAN5C3L5_9BILA</name>
<dbReference type="Proteomes" id="UP001328107">
    <property type="component" value="Unassembled WGS sequence"/>
</dbReference>
<organism evidence="6 7">
    <name type="scientific">Pristionchus mayeri</name>
    <dbReference type="NCBI Taxonomy" id="1317129"/>
    <lineage>
        <taxon>Eukaryota</taxon>
        <taxon>Metazoa</taxon>
        <taxon>Ecdysozoa</taxon>
        <taxon>Nematoda</taxon>
        <taxon>Chromadorea</taxon>
        <taxon>Rhabditida</taxon>
        <taxon>Rhabditina</taxon>
        <taxon>Diplogasteromorpha</taxon>
        <taxon>Diplogasteroidea</taxon>
        <taxon>Neodiplogasteridae</taxon>
        <taxon>Pristionchus</taxon>
    </lineage>
</organism>
<evidence type="ECO:0000256" key="2">
    <source>
        <dbReference type="ARBA" id="ARBA00022741"/>
    </source>
</evidence>
<feature type="non-terminal residue" evidence="6">
    <location>
        <position position="1"/>
    </location>
</feature>
<dbReference type="GO" id="GO:0016887">
    <property type="term" value="F:ATP hydrolysis activity"/>
    <property type="evidence" value="ECO:0007669"/>
    <property type="project" value="InterPro"/>
</dbReference>
<dbReference type="AlphaFoldDB" id="A0AAN5C3L5"/>
<feature type="domain" description="AAA+ ATPase" evidence="5">
    <location>
        <begin position="216"/>
        <end position="384"/>
    </location>
</feature>
<dbReference type="GO" id="GO:0005634">
    <property type="term" value="C:nucleus"/>
    <property type="evidence" value="ECO:0007669"/>
    <property type="project" value="TreeGrafter"/>
</dbReference>
<comment type="caution">
    <text evidence="6">The sequence shown here is derived from an EMBL/GenBank/DDBJ whole genome shotgun (WGS) entry which is preliminary data.</text>
</comment>
<keyword evidence="3" id="KW-0067">ATP-binding</keyword>
<dbReference type="FunFam" id="3.40.50.300:FF:000365">
    <property type="entry name" value="Ribosome biogenesis ATPase RIX7"/>
    <property type="match status" value="1"/>
</dbReference>
<feature type="region of interest" description="Disordered" evidence="4">
    <location>
        <begin position="132"/>
        <end position="164"/>
    </location>
</feature>
<sequence>NFKMTPGPRGFSSDPKLLHRVREHVENSEEQEGSDEIAFALQQKYPEYERKKKRAFEKMVQEALRRLDLVDVEATNADTKSRKRKHETSLNKSLEEVVISDSDNEDVEMVAEHDTKTNNSANQSNRRLYATPAAPSPAVAAKATPAPTPAGKKKKRESVAPRGIGAAAKAAHSFELTDSKVTFKEIGGCEEQKLEICRLAMHVARPRTFSLLNVEPPKGCLIHGPPGCGKTMFAQAVAGEFGVPIVQLAVTELVSGVSGETEERIRTLFETAKKNAPCIVILDDIDAIAPKKETATREMERRVVSQICSSLDELFGETKKKAQLKFGDGGDVTIENGGEDEESEYGGKFRPVLVIGTTSRIESVDGGLRRAGRFDSEIAIGIPDQAARLEILTAQCKVPLDETVSLATVAHLTPGYVGADLCALVREAAKCAVNRIFDNLVKREKREAFKRLTKEQTKEELDKVLSWLTSEDDPSSLADQGGLLVGLDDFHRALLNVQPSAKREGFATVPDVSWDDIGALKRIREELEWSILCPVRNPSDFAALGLSTRAQGILLCGPPGCGKTLVAKAVANESGLNFISVKGPELLNMYVGESERAVRTVFQRARDSSPCVIFFDEIDALCAKRSSHEGSGSARLVNQFLTEMDGVEGRKQVFIIGATNRPDMVDAAILRPGRLDKILFVDLPNHEDRADIIRKSTKNGTKPRLASDVDIEAFAADARLDGFTGADIVQVVHQAGIIALKERRERGEGVDAVNRAHLSRAVEETRPSVTPDEIRKYTVMKERFTKQMKK</sequence>
<dbReference type="FunFam" id="3.40.50.300:FF:000149">
    <property type="entry name" value="Nuclear valosin-containing protein-like"/>
    <property type="match status" value="1"/>
</dbReference>
<evidence type="ECO:0000259" key="5">
    <source>
        <dbReference type="SMART" id="SM00382"/>
    </source>
</evidence>
<keyword evidence="7" id="KW-1185">Reference proteome</keyword>
<dbReference type="InterPro" id="IPR050168">
    <property type="entry name" value="AAA_ATPase_domain"/>
</dbReference>
<dbReference type="Gene3D" id="1.10.10.2010">
    <property type="match status" value="1"/>
</dbReference>
<dbReference type="PANTHER" id="PTHR23077:SF171">
    <property type="entry name" value="NUCLEAR VALOSIN-CONTAINING PROTEIN-LIKE"/>
    <property type="match status" value="1"/>
</dbReference>
<evidence type="ECO:0000256" key="4">
    <source>
        <dbReference type="SAM" id="MobiDB-lite"/>
    </source>
</evidence>
<dbReference type="GO" id="GO:1990275">
    <property type="term" value="F:preribosome binding"/>
    <property type="evidence" value="ECO:0007669"/>
    <property type="project" value="TreeGrafter"/>
</dbReference>
<dbReference type="PANTHER" id="PTHR23077">
    <property type="entry name" value="AAA-FAMILY ATPASE"/>
    <property type="match status" value="1"/>
</dbReference>
<dbReference type="GO" id="GO:0042254">
    <property type="term" value="P:ribosome biogenesis"/>
    <property type="evidence" value="ECO:0007669"/>
    <property type="project" value="TreeGrafter"/>
</dbReference>
<dbReference type="InterPro" id="IPR041569">
    <property type="entry name" value="AAA_lid_3"/>
</dbReference>
<evidence type="ECO:0000256" key="1">
    <source>
        <dbReference type="ARBA" id="ARBA00006914"/>
    </source>
</evidence>
<dbReference type="InterPro" id="IPR003960">
    <property type="entry name" value="ATPase_AAA_CS"/>
</dbReference>
<dbReference type="InterPro" id="IPR031996">
    <property type="entry name" value="NVL2_nucleolin-bd"/>
</dbReference>
<dbReference type="CDD" id="cd19530">
    <property type="entry name" value="RecA-like_NVL_r2-like"/>
    <property type="match status" value="1"/>
</dbReference>
<dbReference type="GO" id="GO:0005524">
    <property type="term" value="F:ATP binding"/>
    <property type="evidence" value="ECO:0007669"/>
    <property type="project" value="UniProtKB-KW"/>
</dbReference>
<dbReference type="Gene3D" id="3.40.50.300">
    <property type="entry name" value="P-loop containing nucleotide triphosphate hydrolases"/>
    <property type="match status" value="2"/>
</dbReference>
<dbReference type="Pfam" id="PF17862">
    <property type="entry name" value="AAA_lid_3"/>
    <property type="match status" value="2"/>
</dbReference>
<dbReference type="InterPro" id="IPR003959">
    <property type="entry name" value="ATPase_AAA_core"/>
</dbReference>
<dbReference type="EMBL" id="BTRK01000002">
    <property type="protein sequence ID" value="GMR35853.1"/>
    <property type="molecule type" value="Genomic_DNA"/>
</dbReference>
<dbReference type="SUPFAM" id="SSF52540">
    <property type="entry name" value="P-loop containing nucleoside triphosphate hydrolases"/>
    <property type="match status" value="2"/>
</dbReference>
<dbReference type="InterPro" id="IPR038100">
    <property type="entry name" value="NLV2_N_sf"/>
</dbReference>
<feature type="domain" description="AAA+ ATPase" evidence="5">
    <location>
        <begin position="549"/>
        <end position="685"/>
    </location>
</feature>
<keyword evidence="2" id="KW-0547">Nucleotide-binding</keyword>
<dbReference type="Pfam" id="PF16725">
    <property type="entry name" value="Nucleolin_bd"/>
    <property type="match status" value="1"/>
</dbReference>
<evidence type="ECO:0000313" key="7">
    <source>
        <dbReference type="Proteomes" id="UP001328107"/>
    </source>
</evidence>
<evidence type="ECO:0000313" key="6">
    <source>
        <dbReference type="EMBL" id="GMR35853.1"/>
    </source>
</evidence>
<dbReference type="InterPro" id="IPR027417">
    <property type="entry name" value="P-loop_NTPase"/>
</dbReference>
<protein>
    <recommendedName>
        <fullName evidence="5">AAA+ ATPase domain-containing protein</fullName>
    </recommendedName>
</protein>
<dbReference type="PROSITE" id="PS00674">
    <property type="entry name" value="AAA"/>
    <property type="match status" value="1"/>
</dbReference>
<evidence type="ECO:0000256" key="3">
    <source>
        <dbReference type="ARBA" id="ARBA00022840"/>
    </source>
</evidence>
<reference evidence="7" key="1">
    <citation type="submission" date="2022-10" db="EMBL/GenBank/DDBJ databases">
        <title>Genome assembly of Pristionchus species.</title>
        <authorList>
            <person name="Yoshida K."/>
            <person name="Sommer R.J."/>
        </authorList>
    </citation>
    <scope>NUCLEOTIDE SEQUENCE [LARGE SCALE GENOMIC DNA]</scope>
    <source>
        <strain evidence="7">RS5460</strain>
    </source>
</reference>
<dbReference type="Gene3D" id="1.10.8.60">
    <property type="match status" value="2"/>
</dbReference>
<proteinExistence type="inferred from homology"/>